<dbReference type="InterPro" id="IPR006026">
    <property type="entry name" value="Peptidase_Metallo"/>
</dbReference>
<proteinExistence type="predicted"/>
<evidence type="ECO:0000256" key="3">
    <source>
        <dbReference type="ARBA" id="ARBA00022801"/>
    </source>
</evidence>
<evidence type="ECO:0000256" key="4">
    <source>
        <dbReference type="ARBA" id="ARBA00022833"/>
    </source>
</evidence>
<dbReference type="Proteomes" id="UP000663834">
    <property type="component" value="Unassembled WGS sequence"/>
</dbReference>
<evidence type="ECO:0000313" key="10">
    <source>
        <dbReference type="Proteomes" id="UP000663834"/>
    </source>
</evidence>
<evidence type="ECO:0000256" key="5">
    <source>
        <dbReference type="ARBA" id="ARBA00023049"/>
    </source>
</evidence>
<feature type="chain" id="PRO_5033110397" description="Metalloendopeptidase" evidence="7">
    <location>
        <begin position="20"/>
        <end position="174"/>
    </location>
</feature>
<dbReference type="InterPro" id="IPR001506">
    <property type="entry name" value="Peptidase_M12A"/>
</dbReference>
<name>A0A815HV27_9BILA</name>
<reference evidence="9" key="1">
    <citation type="submission" date="2021-02" db="EMBL/GenBank/DDBJ databases">
        <authorList>
            <person name="Nowell W R."/>
        </authorList>
    </citation>
    <scope>NUCLEOTIDE SEQUENCE</scope>
</reference>
<evidence type="ECO:0000256" key="7">
    <source>
        <dbReference type="RuleBase" id="RU361183"/>
    </source>
</evidence>
<organism evidence="9 10">
    <name type="scientific">Rotaria magnacalcarata</name>
    <dbReference type="NCBI Taxonomy" id="392030"/>
    <lineage>
        <taxon>Eukaryota</taxon>
        <taxon>Metazoa</taxon>
        <taxon>Spiralia</taxon>
        <taxon>Gnathifera</taxon>
        <taxon>Rotifera</taxon>
        <taxon>Eurotatoria</taxon>
        <taxon>Bdelloidea</taxon>
        <taxon>Philodinida</taxon>
        <taxon>Philodinidae</taxon>
        <taxon>Rotaria</taxon>
    </lineage>
</organism>
<comment type="caution">
    <text evidence="9">The sequence shown here is derived from an EMBL/GenBank/DDBJ whole genome shotgun (WGS) entry which is preliminary data.</text>
</comment>
<dbReference type="PANTHER" id="PTHR10127">
    <property type="entry name" value="DISCOIDIN, CUB, EGF, LAMININ , AND ZINC METALLOPROTEASE DOMAIN CONTAINING"/>
    <property type="match status" value="1"/>
</dbReference>
<dbReference type="PANTHER" id="PTHR10127:SF780">
    <property type="entry name" value="METALLOENDOPEPTIDASE"/>
    <property type="match status" value="1"/>
</dbReference>
<dbReference type="SUPFAM" id="SSF55486">
    <property type="entry name" value="Metalloproteases ('zincins'), catalytic domain"/>
    <property type="match status" value="1"/>
</dbReference>
<dbReference type="InterPro" id="IPR024079">
    <property type="entry name" value="MetalloPept_cat_dom_sf"/>
</dbReference>
<evidence type="ECO:0000256" key="1">
    <source>
        <dbReference type="ARBA" id="ARBA00022670"/>
    </source>
</evidence>
<dbReference type="GO" id="GO:0004222">
    <property type="term" value="F:metalloendopeptidase activity"/>
    <property type="evidence" value="ECO:0007669"/>
    <property type="project" value="UniProtKB-UniRule"/>
</dbReference>
<keyword evidence="5 7" id="KW-0482">Metalloprotease</keyword>
<evidence type="ECO:0000259" key="8">
    <source>
        <dbReference type="PROSITE" id="PS51864"/>
    </source>
</evidence>
<dbReference type="AlphaFoldDB" id="A0A815HV27"/>
<dbReference type="Gene3D" id="3.40.390.10">
    <property type="entry name" value="Collagenase (Catalytic Domain)"/>
    <property type="match status" value="1"/>
</dbReference>
<dbReference type="GO" id="GO:0006508">
    <property type="term" value="P:proteolysis"/>
    <property type="evidence" value="ECO:0007669"/>
    <property type="project" value="UniProtKB-KW"/>
</dbReference>
<dbReference type="GO" id="GO:0008270">
    <property type="term" value="F:zinc ion binding"/>
    <property type="evidence" value="ECO:0007669"/>
    <property type="project" value="InterPro"/>
</dbReference>
<keyword evidence="2 7" id="KW-0479">Metal-binding</keyword>
<feature type="active site" evidence="6">
    <location>
        <position position="140"/>
    </location>
</feature>
<comment type="cofactor">
    <cofactor evidence="7">
        <name>Zn(2+)</name>
        <dbReference type="ChEBI" id="CHEBI:29105"/>
    </cofactor>
    <text evidence="7">Binds 1 zinc ion per subunit.</text>
</comment>
<dbReference type="SMART" id="SM00235">
    <property type="entry name" value="ZnMc"/>
    <property type="match status" value="1"/>
</dbReference>
<dbReference type="EMBL" id="CAJNOW010002556">
    <property type="protein sequence ID" value="CAF1356719.1"/>
    <property type="molecule type" value="Genomic_DNA"/>
</dbReference>
<dbReference type="PRINTS" id="PR00480">
    <property type="entry name" value="ASTACIN"/>
</dbReference>
<dbReference type="EC" id="3.4.24.-" evidence="7"/>
<dbReference type="Pfam" id="PF01400">
    <property type="entry name" value="Astacin"/>
    <property type="match status" value="1"/>
</dbReference>
<dbReference type="PROSITE" id="PS51864">
    <property type="entry name" value="ASTACIN"/>
    <property type="match status" value="1"/>
</dbReference>
<comment type="caution">
    <text evidence="6">Lacks conserved residue(s) required for the propagation of feature annotation.</text>
</comment>
<protein>
    <recommendedName>
        <fullName evidence="7">Metalloendopeptidase</fullName>
        <ecNumber evidence="7">3.4.24.-</ecNumber>
    </recommendedName>
</protein>
<feature type="signal peptide" evidence="7">
    <location>
        <begin position="1"/>
        <end position="19"/>
    </location>
</feature>
<dbReference type="OrthoDB" id="291007at2759"/>
<accession>A0A815HV27</accession>
<keyword evidence="1 7" id="KW-0645">Protease</keyword>
<evidence type="ECO:0000313" key="9">
    <source>
        <dbReference type="EMBL" id="CAF1356719.1"/>
    </source>
</evidence>
<evidence type="ECO:0000256" key="2">
    <source>
        <dbReference type="ARBA" id="ARBA00022723"/>
    </source>
</evidence>
<gene>
    <name evidence="9" type="ORF">KQP761_LOCUS7523</name>
</gene>
<keyword evidence="4 7" id="KW-0862">Zinc</keyword>
<keyword evidence="7" id="KW-0732">Signal</keyword>
<evidence type="ECO:0000256" key="6">
    <source>
        <dbReference type="PROSITE-ProRule" id="PRU01211"/>
    </source>
</evidence>
<feature type="domain" description="Peptidase M12A" evidence="8">
    <location>
        <begin position="20"/>
        <end position="174"/>
    </location>
</feature>
<keyword evidence="3 7" id="KW-0378">Hydrolase</keyword>
<sequence length="174" mass="20046">MISIRNIFVLSILICYANPEEIGGNFEGDIFLTSTTVVRGIDAYDRAKIISAMRRLERVVSLNPTTASYCIRFRPKTSDDKHLTSIKNGSDCSSYACYIFTTDKTFILSFKVGRIFEGSQHLTLQMKSYCVDREAAIMHEFMRAFGFWNEQSRPDRDDYITIDFNNVQKGNKRF</sequence>